<evidence type="ECO:0000256" key="6">
    <source>
        <dbReference type="ARBA" id="ARBA00022989"/>
    </source>
</evidence>
<dbReference type="GO" id="GO:0005886">
    <property type="term" value="C:plasma membrane"/>
    <property type="evidence" value="ECO:0007669"/>
    <property type="project" value="UniProtKB-SubCell"/>
</dbReference>
<reference evidence="10" key="1">
    <citation type="submission" date="2024-06" db="EMBL/GenBank/DDBJ databases">
        <title>Mesorhizobium karijinii sp. nov., a symbiont of the iconic Swainsona formosa from arid Australia.</title>
        <authorList>
            <person name="Hill Y.J."/>
            <person name="Watkin E.L.J."/>
            <person name="O'Hara G.W."/>
            <person name="Terpolilli J."/>
            <person name="Tye M.L."/>
            <person name="Kohlmeier M.G."/>
        </authorList>
    </citation>
    <scope>NUCLEOTIDE SEQUENCE</scope>
    <source>
        <strain evidence="10">WSM2240</strain>
    </source>
</reference>
<dbReference type="SUPFAM" id="SSF103473">
    <property type="entry name" value="MFS general substrate transporter"/>
    <property type="match status" value="1"/>
</dbReference>
<dbReference type="InterPro" id="IPR004638">
    <property type="entry name" value="EmrB-like"/>
</dbReference>
<dbReference type="EMBL" id="CP159253">
    <property type="protein sequence ID" value="XCG49176.1"/>
    <property type="molecule type" value="Genomic_DNA"/>
</dbReference>
<keyword evidence="4" id="KW-1003">Cell membrane</keyword>
<dbReference type="Pfam" id="PF07690">
    <property type="entry name" value="MFS_1"/>
    <property type="match status" value="1"/>
</dbReference>
<feature type="transmembrane region" description="Helical" evidence="8">
    <location>
        <begin position="349"/>
        <end position="370"/>
    </location>
</feature>
<dbReference type="Gene3D" id="1.20.1720.10">
    <property type="entry name" value="Multidrug resistance protein D"/>
    <property type="match status" value="1"/>
</dbReference>
<feature type="transmembrane region" description="Helical" evidence="8">
    <location>
        <begin position="20"/>
        <end position="38"/>
    </location>
</feature>
<evidence type="ECO:0000256" key="4">
    <source>
        <dbReference type="ARBA" id="ARBA00022475"/>
    </source>
</evidence>
<dbReference type="RefSeq" id="WP_353643289.1">
    <property type="nucleotide sequence ID" value="NZ_CP159253.1"/>
</dbReference>
<keyword evidence="6 8" id="KW-1133">Transmembrane helix</keyword>
<accession>A0AAU8CS98</accession>
<keyword evidence="3" id="KW-0813">Transport</keyword>
<dbReference type="PANTHER" id="PTHR42718:SF9">
    <property type="entry name" value="MAJOR FACILITATOR SUPERFAMILY MULTIDRUG TRANSPORTER MFSC"/>
    <property type="match status" value="1"/>
</dbReference>
<evidence type="ECO:0000256" key="1">
    <source>
        <dbReference type="ARBA" id="ARBA00004651"/>
    </source>
</evidence>
<evidence type="ECO:0000256" key="5">
    <source>
        <dbReference type="ARBA" id="ARBA00022692"/>
    </source>
</evidence>
<protein>
    <submittedName>
        <fullName evidence="10">DHA2 family efflux MFS transporter permease subunit</fullName>
    </submittedName>
</protein>
<dbReference type="GO" id="GO:0022857">
    <property type="term" value="F:transmembrane transporter activity"/>
    <property type="evidence" value="ECO:0007669"/>
    <property type="project" value="InterPro"/>
</dbReference>
<evidence type="ECO:0000259" key="9">
    <source>
        <dbReference type="PROSITE" id="PS50850"/>
    </source>
</evidence>
<comment type="similarity">
    <text evidence="2">Belongs to the major facilitator superfamily. EmrB family.</text>
</comment>
<comment type="subcellular location">
    <subcellularLocation>
        <location evidence="1">Cell membrane</location>
        <topology evidence="1">Multi-pass membrane protein</topology>
    </subcellularLocation>
</comment>
<dbReference type="AlphaFoldDB" id="A0AAU8CS98"/>
<evidence type="ECO:0000256" key="7">
    <source>
        <dbReference type="ARBA" id="ARBA00023136"/>
    </source>
</evidence>
<dbReference type="PANTHER" id="PTHR42718">
    <property type="entry name" value="MAJOR FACILITATOR SUPERFAMILY MULTIDRUG TRANSPORTER MFSC"/>
    <property type="match status" value="1"/>
</dbReference>
<evidence type="ECO:0000256" key="2">
    <source>
        <dbReference type="ARBA" id="ARBA00008537"/>
    </source>
</evidence>
<dbReference type="Gene3D" id="1.20.1250.20">
    <property type="entry name" value="MFS general substrate transporter like domains"/>
    <property type="match status" value="1"/>
</dbReference>
<organism evidence="10">
    <name type="scientific">Mesorhizobium sp. WSM2240</name>
    <dbReference type="NCBI Taxonomy" id="3228851"/>
    <lineage>
        <taxon>Bacteria</taxon>
        <taxon>Pseudomonadati</taxon>
        <taxon>Pseudomonadota</taxon>
        <taxon>Alphaproteobacteria</taxon>
        <taxon>Hyphomicrobiales</taxon>
        <taxon>Phyllobacteriaceae</taxon>
        <taxon>Mesorhizobium</taxon>
    </lineage>
</organism>
<feature type="transmembrane region" description="Helical" evidence="8">
    <location>
        <begin position="215"/>
        <end position="234"/>
    </location>
</feature>
<dbReference type="NCBIfam" id="TIGR00711">
    <property type="entry name" value="efflux_EmrB"/>
    <property type="match status" value="1"/>
</dbReference>
<feature type="transmembrane region" description="Helical" evidence="8">
    <location>
        <begin position="59"/>
        <end position="81"/>
    </location>
</feature>
<feature type="transmembrane region" description="Helical" evidence="8">
    <location>
        <begin position="246"/>
        <end position="265"/>
    </location>
</feature>
<keyword evidence="5 8" id="KW-0812">Transmembrane</keyword>
<feature type="domain" description="Major facilitator superfamily (MFS) profile" evidence="9">
    <location>
        <begin position="21"/>
        <end position="489"/>
    </location>
</feature>
<feature type="transmembrane region" description="Helical" evidence="8">
    <location>
        <begin position="382"/>
        <end position="401"/>
    </location>
</feature>
<dbReference type="PROSITE" id="PS50850">
    <property type="entry name" value="MFS"/>
    <property type="match status" value="1"/>
</dbReference>
<keyword evidence="7 8" id="KW-0472">Membrane</keyword>
<feature type="transmembrane region" description="Helical" evidence="8">
    <location>
        <begin position="87"/>
        <end position="114"/>
    </location>
</feature>
<dbReference type="InterPro" id="IPR036259">
    <property type="entry name" value="MFS_trans_sf"/>
</dbReference>
<feature type="transmembrane region" description="Helical" evidence="8">
    <location>
        <begin position="312"/>
        <end position="337"/>
    </location>
</feature>
<feature type="transmembrane region" description="Helical" evidence="8">
    <location>
        <begin position="286"/>
        <end position="306"/>
    </location>
</feature>
<dbReference type="InterPro" id="IPR020846">
    <property type="entry name" value="MFS_dom"/>
</dbReference>
<gene>
    <name evidence="10" type="ORF">ABVK50_00610</name>
</gene>
<evidence type="ECO:0000313" key="10">
    <source>
        <dbReference type="EMBL" id="XCG49176.1"/>
    </source>
</evidence>
<evidence type="ECO:0000256" key="3">
    <source>
        <dbReference type="ARBA" id="ARBA00022448"/>
    </source>
</evidence>
<feature type="transmembrane region" description="Helical" evidence="8">
    <location>
        <begin position="146"/>
        <end position="167"/>
    </location>
</feature>
<dbReference type="CDD" id="cd17503">
    <property type="entry name" value="MFS_LmrB_MDR_like"/>
    <property type="match status" value="1"/>
</dbReference>
<name>A0AAU8CS98_9HYPH</name>
<evidence type="ECO:0000256" key="8">
    <source>
        <dbReference type="SAM" id="Phobius"/>
    </source>
</evidence>
<dbReference type="InterPro" id="IPR011701">
    <property type="entry name" value="MFS"/>
</dbReference>
<dbReference type="PRINTS" id="PR01036">
    <property type="entry name" value="TCRTETB"/>
</dbReference>
<sequence>MSITDAPGSPPATVPQASFVLAPVVALAAFMEVLDLSIANVALQNIAGELGASSDEATWILTSYLATNAIVLPMSGWLATVLGRKRYYVGCIIGFGASSFLCGVAPTLAILILARALQGLIGGGLQPVSQAILADSFSPAQRGMAFAFYGMAVVVAPAVGPTLGGWITDNVDWRWVFLINVPISVGLALLISRLVQDPPHLVAQRLQLKAGGIRIDYIGFGLLALGFSLLQVVLDRGQQDDWFASHFIVAAALLSAVALISFVAWELKTSQPIVDLRLFANRNFALANLLMFMLGFVLLGSTALLPEFTQQLLGYTAMEAGLVISPGGFALMLVMPLVGRLSGRVDARLMIAFGLAVASWSLYHMSGFSLAVDYWTIAQARLVQAIGLGFLFIPITTLAYVDLPPEKSNNASALINVSRNIGGSVGISFLTTMLQRHLQAHNVTLVEHVTSGNPAYRQAIAGLQQQFVAAGSSKLQALHQAQALSRKTSPNRG</sequence>
<proteinExistence type="inferred from homology"/>